<dbReference type="Pfam" id="PF04082">
    <property type="entry name" value="Fungal_trans"/>
    <property type="match status" value="1"/>
</dbReference>
<dbReference type="SUPFAM" id="SSF57701">
    <property type="entry name" value="Zn2/Cys6 DNA-binding domain"/>
    <property type="match status" value="1"/>
</dbReference>
<proteinExistence type="predicted"/>
<dbReference type="CDD" id="cd12148">
    <property type="entry name" value="fungal_TF_MHR"/>
    <property type="match status" value="1"/>
</dbReference>
<feature type="region of interest" description="Disordered" evidence="7">
    <location>
        <begin position="1024"/>
        <end position="1047"/>
    </location>
</feature>
<accession>A0AAV5QXE8</accession>
<dbReference type="GO" id="GO:0000981">
    <property type="term" value="F:DNA-binding transcription factor activity, RNA polymerase II-specific"/>
    <property type="evidence" value="ECO:0007669"/>
    <property type="project" value="InterPro"/>
</dbReference>
<feature type="domain" description="Zn(2)-C6 fungal-type" evidence="8">
    <location>
        <begin position="25"/>
        <end position="59"/>
    </location>
</feature>
<feature type="compositionally biased region" description="Basic and acidic residues" evidence="7">
    <location>
        <begin position="659"/>
        <end position="678"/>
    </location>
</feature>
<dbReference type="InterPro" id="IPR007219">
    <property type="entry name" value="XnlR_reg_dom"/>
</dbReference>
<dbReference type="CDD" id="cd00067">
    <property type="entry name" value="GAL4"/>
    <property type="match status" value="1"/>
</dbReference>
<dbReference type="GO" id="GO:0008270">
    <property type="term" value="F:zinc ion binding"/>
    <property type="evidence" value="ECO:0007669"/>
    <property type="project" value="InterPro"/>
</dbReference>
<evidence type="ECO:0000259" key="8">
    <source>
        <dbReference type="PROSITE" id="PS50048"/>
    </source>
</evidence>
<evidence type="ECO:0000256" key="2">
    <source>
        <dbReference type="ARBA" id="ARBA00022833"/>
    </source>
</evidence>
<feature type="region of interest" description="Disordered" evidence="7">
    <location>
        <begin position="1"/>
        <end position="20"/>
    </location>
</feature>
<feature type="compositionally biased region" description="Low complexity" evidence="7">
    <location>
        <begin position="1024"/>
        <end position="1046"/>
    </location>
</feature>
<dbReference type="Proteomes" id="UP001378960">
    <property type="component" value="Unassembled WGS sequence"/>
</dbReference>
<dbReference type="PANTHER" id="PTHR47171">
    <property type="entry name" value="FARA-RELATED"/>
    <property type="match status" value="1"/>
</dbReference>
<dbReference type="SMART" id="SM00066">
    <property type="entry name" value="GAL4"/>
    <property type="match status" value="1"/>
</dbReference>
<dbReference type="AlphaFoldDB" id="A0AAV5QXE8"/>
<evidence type="ECO:0000256" key="7">
    <source>
        <dbReference type="SAM" id="MobiDB-lite"/>
    </source>
</evidence>
<comment type="caution">
    <text evidence="9">The sequence shown here is derived from an EMBL/GenBank/DDBJ whole genome shotgun (WGS) entry which is preliminary data.</text>
</comment>
<keyword evidence="10" id="KW-1185">Reference proteome</keyword>
<dbReference type="GO" id="GO:0003677">
    <property type="term" value="F:DNA binding"/>
    <property type="evidence" value="ECO:0007669"/>
    <property type="project" value="UniProtKB-KW"/>
</dbReference>
<keyword evidence="1" id="KW-0479">Metal-binding</keyword>
<dbReference type="PANTHER" id="PTHR47171:SF3">
    <property type="entry name" value="FARA-RELATED"/>
    <property type="match status" value="1"/>
</dbReference>
<feature type="compositionally biased region" description="Low complexity" evidence="7">
    <location>
        <begin position="68"/>
        <end position="85"/>
    </location>
</feature>
<dbReference type="GO" id="GO:0006351">
    <property type="term" value="P:DNA-templated transcription"/>
    <property type="evidence" value="ECO:0007669"/>
    <property type="project" value="InterPro"/>
</dbReference>
<dbReference type="PROSITE" id="PS50048">
    <property type="entry name" value="ZN2_CY6_FUNGAL_2"/>
    <property type="match status" value="1"/>
</dbReference>
<keyword evidence="5" id="KW-0804">Transcription</keyword>
<feature type="compositionally biased region" description="Low complexity" evidence="7">
    <location>
        <begin position="106"/>
        <end position="124"/>
    </location>
</feature>
<feature type="compositionally biased region" description="Basic residues" evidence="7">
    <location>
        <begin position="647"/>
        <end position="658"/>
    </location>
</feature>
<keyword evidence="4" id="KW-0238">DNA-binding</keyword>
<keyword evidence="6" id="KW-0539">Nucleus</keyword>
<feature type="region of interest" description="Disordered" evidence="7">
    <location>
        <begin position="641"/>
        <end position="717"/>
    </location>
</feature>
<name>A0AAV5QXE8_PICKL</name>
<dbReference type="InterPro" id="IPR001138">
    <property type="entry name" value="Zn2Cys6_DnaBD"/>
</dbReference>
<gene>
    <name evidence="9" type="ORF">DAPK24_002000</name>
</gene>
<reference evidence="9 10" key="1">
    <citation type="journal article" date="2023" name="Elife">
        <title>Identification of key yeast species and microbe-microbe interactions impacting larval growth of Drosophila in the wild.</title>
        <authorList>
            <person name="Mure A."/>
            <person name="Sugiura Y."/>
            <person name="Maeda R."/>
            <person name="Honda K."/>
            <person name="Sakurai N."/>
            <person name="Takahashi Y."/>
            <person name="Watada M."/>
            <person name="Katoh T."/>
            <person name="Gotoh A."/>
            <person name="Gotoh Y."/>
            <person name="Taniguchi I."/>
            <person name="Nakamura K."/>
            <person name="Hayashi T."/>
            <person name="Katayama T."/>
            <person name="Uemura T."/>
            <person name="Hattori Y."/>
        </authorList>
    </citation>
    <scope>NUCLEOTIDE SEQUENCE [LARGE SCALE GENOMIC DNA]</scope>
    <source>
        <strain evidence="9 10">PK-24</strain>
    </source>
</reference>
<evidence type="ECO:0000313" key="10">
    <source>
        <dbReference type="Proteomes" id="UP001378960"/>
    </source>
</evidence>
<keyword evidence="2" id="KW-0862">Zinc</keyword>
<evidence type="ECO:0000256" key="5">
    <source>
        <dbReference type="ARBA" id="ARBA00023163"/>
    </source>
</evidence>
<feature type="region of interest" description="Disordered" evidence="7">
    <location>
        <begin position="68"/>
        <end position="136"/>
    </location>
</feature>
<dbReference type="EMBL" id="BTGB01000001">
    <property type="protein sequence ID" value="GMM43625.1"/>
    <property type="molecule type" value="Genomic_DNA"/>
</dbReference>
<dbReference type="Pfam" id="PF00172">
    <property type="entry name" value="Zn_clus"/>
    <property type="match status" value="1"/>
</dbReference>
<keyword evidence="3" id="KW-0805">Transcription regulation</keyword>
<dbReference type="InterPro" id="IPR036864">
    <property type="entry name" value="Zn2-C6_fun-type_DNA-bd_sf"/>
</dbReference>
<evidence type="ECO:0000256" key="4">
    <source>
        <dbReference type="ARBA" id="ARBA00023125"/>
    </source>
</evidence>
<evidence type="ECO:0000256" key="6">
    <source>
        <dbReference type="ARBA" id="ARBA00023242"/>
    </source>
</evidence>
<organism evidence="9 10">
    <name type="scientific">Pichia kluyveri</name>
    <name type="common">Yeast</name>
    <dbReference type="NCBI Taxonomy" id="36015"/>
    <lineage>
        <taxon>Eukaryota</taxon>
        <taxon>Fungi</taxon>
        <taxon>Dikarya</taxon>
        <taxon>Ascomycota</taxon>
        <taxon>Saccharomycotina</taxon>
        <taxon>Pichiomycetes</taxon>
        <taxon>Pichiales</taxon>
        <taxon>Pichiaceae</taxon>
        <taxon>Pichia</taxon>
    </lineage>
</organism>
<dbReference type="PROSITE" id="PS00463">
    <property type="entry name" value="ZN2_CY6_FUNGAL_1"/>
    <property type="match status" value="1"/>
</dbReference>
<dbReference type="SMART" id="SM00906">
    <property type="entry name" value="Fungal_trans"/>
    <property type="match status" value="1"/>
</dbReference>
<evidence type="ECO:0000313" key="9">
    <source>
        <dbReference type="EMBL" id="GMM43625.1"/>
    </source>
</evidence>
<sequence length="1176" mass="135300">MFQSIKIGKPNSSTVPSKRERSSKACISCHNKKIKCNLDKVPSNTKCQNCQSSNLECLLYVRKKRASSKNSSSIIDNKNFNSFPNNKKRHLSDNNNNNNTATDKINITSNNTSNSSPSSNSNHIPNRKHSILNSNFSSLDSHTDVKSTSSIPKFPTSFPNHSKHNKYPHLSAISLDPNLILKENLCDLMITEFGINGESNNLMKKIFNKALNKITEDHKRSYSLDSFDLEVLQSFGCFSIPDESTCWKYIDNFFEFINPQLPIIDKTNFYQNYTNLQNPPSLLLLFSILYVGSWHESNDPTKQIENVEISQILFKRATLIYQYSIETEPIALIQSLLCFSFNNGNMSNIAKNSYYWCHAAINICYQYGIHLKPSSDLNQYEKKIRKRLWWILYFKDRLTCFGYSRPSIINLNQSDHSMINLSDLSDTGMTPLESLYLINLVKFGKLIDKIGSIQQEITKLYLDGKPTLNLIKKCDLIMIKYLNNIPKELKFKFNDKSTHSFLSLMILSQYYTLLIVIHKANILRHATDIYPSWAISFQAVQIIKMMSDCLVAKNLISKVAFVSHNSLTTSALIMSYHLINEDPKISKIAKDSFLRIMGIWRQSYTKFPNCYPMLCIFATIYDSEDYLKQIVKSVVPNENKYSFNPKGRNKSKSKHHKIKIENETGVEIKNENNIKTENDNDNDNTLDNKDELNTRNNTNNYSGESENSTNEEKLEEKKKINLPDLSLLATGELEIKNLKFNTNFTNFEHLGVDFDKLFTESVFTNGDNLLPKLDLESIGNPKPISLENNSLNNINNKKENIDGSLLKPPISSNDKNILNNHRSIEMNQNNNISNSSSHDNNNINESFLEFKNLNFSNTPDINLDSNNPIVPDANIPISLWMMKTNWQPKFNLEQSDSSFDNTTPSENMFNHEHINMSTNTNPNIPNNQNTHPISTNSPYFSNNDENVNYRFKKINENDTRAENIFYANSYQIMGGKPKTDYNTSNNFNHQEFDNNDYNANIDNYPHVYAYNDSWHHKQFKNQSIINSNSNPNSNSNSSNVKQNSLSPYYSNETSVKCSLLEDKNNFETKKFNSYYNQTQNLHHLVYTNYAIHGITQNNVNNIPPQANQQWIPSRNEPYYSPNTNYNDTFTNINNTTMTTNNPNNNQIMYNNTPSYELNPNTENRHNGDPTMYNYGN</sequence>
<dbReference type="Gene3D" id="4.10.240.10">
    <property type="entry name" value="Zn(2)-C6 fungal-type DNA-binding domain"/>
    <property type="match status" value="1"/>
</dbReference>
<feature type="region of interest" description="Disordered" evidence="7">
    <location>
        <begin position="1157"/>
        <end position="1176"/>
    </location>
</feature>
<evidence type="ECO:0000256" key="3">
    <source>
        <dbReference type="ARBA" id="ARBA00023015"/>
    </source>
</evidence>
<evidence type="ECO:0000256" key="1">
    <source>
        <dbReference type="ARBA" id="ARBA00022723"/>
    </source>
</evidence>
<protein>
    <recommendedName>
        <fullName evidence="8">Zn(2)-C6 fungal-type domain-containing protein</fullName>
    </recommendedName>
</protein>
<dbReference type="InterPro" id="IPR052073">
    <property type="entry name" value="Amide_Lactam_Regulators"/>
</dbReference>